<evidence type="ECO:0000256" key="2">
    <source>
        <dbReference type="ARBA" id="ARBA00007703"/>
    </source>
</evidence>
<dbReference type="Pfam" id="PF05130">
    <property type="entry name" value="FlgN"/>
    <property type="match status" value="1"/>
</dbReference>
<feature type="coiled-coil region" evidence="4">
    <location>
        <begin position="14"/>
        <end position="41"/>
    </location>
</feature>
<dbReference type="InterPro" id="IPR007809">
    <property type="entry name" value="FlgN-like"/>
</dbReference>
<keyword evidence="4" id="KW-0175">Coiled coil</keyword>
<evidence type="ECO:0000313" key="6">
    <source>
        <dbReference type="Proteomes" id="UP001164712"/>
    </source>
</evidence>
<keyword evidence="5" id="KW-0966">Cell projection</keyword>
<keyword evidence="5" id="KW-0282">Flagellum</keyword>
<proteinExistence type="inferred from homology"/>
<dbReference type="RefSeq" id="WP_045048834.1">
    <property type="nucleotide sequence ID" value="NZ_CP114058.1"/>
</dbReference>
<name>A0ABY7HNP1_9GAMM</name>
<evidence type="ECO:0000313" key="5">
    <source>
        <dbReference type="EMBL" id="WAT00662.1"/>
    </source>
</evidence>
<reference evidence="5" key="1">
    <citation type="submission" date="2022-12" db="EMBL/GenBank/DDBJ databases">
        <title>Complete genome sequence of an Australian strain of Rouxiella badensis DAR84756 and resolution of the R. badensis DSM100043 and R. chamberiensis DSM28324 genomes.</title>
        <authorList>
            <person name="Paul S."/>
            <person name="Anderson P.J."/>
            <person name="Maynard G."/>
            <person name="Dyall-Smith M."/>
            <person name="Kudinha T."/>
        </authorList>
    </citation>
    <scope>NUCLEOTIDE SEQUENCE</scope>
    <source>
        <strain evidence="5">DSM 28324</strain>
    </source>
</reference>
<evidence type="ECO:0000256" key="3">
    <source>
        <dbReference type="ARBA" id="ARBA00022795"/>
    </source>
</evidence>
<dbReference type="EMBL" id="CP114058">
    <property type="protein sequence ID" value="WAT00662.1"/>
    <property type="molecule type" value="Genomic_DNA"/>
</dbReference>
<keyword evidence="5" id="KW-0969">Cilium</keyword>
<evidence type="ECO:0000256" key="1">
    <source>
        <dbReference type="ARBA" id="ARBA00002397"/>
    </source>
</evidence>
<sequence>MNGPSTAQSVTALLKLLNADRQDYQQLITQLEQQRQLMLRRRGAALFELNAALTAVYQRLSAHAVLRHQYFIALEIPASSAGFDMLVKRLPPSHHPALNSLWRQLAKAALTCKRLNERNGALLTLQRDLLAPWFDREQDYIYKE</sequence>
<dbReference type="Gene3D" id="1.20.58.300">
    <property type="entry name" value="FlgN-like"/>
    <property type="match status" value="1"/>
</dbReference>
<protein>
    <submittedName>
        <fullName evidence="5">Flagellar protein FlgN</fullName>
    </submittedName>
</protein>
<keyword evidence="3" id="KW-1005">Bacterial flagellum biogenesis</keyword>
<dbReference type="SUPFAM" id="SSF140566">
    <property type="entry name" value="FlgN-like"/>
    <property type="match status" value="1"/>
</dbReference>
<dbReference type="InterPro" id="IPR036679">
    <property type="entry name" value="FlgN-like_sf"/>
</dbReference>
<accession>A0ABY7HNP1</accession>
<gene>
    <name evidence="5" type="ORF">O1V66_17620</name>
</gene>
<evidence type="ECO:0000256" key="4">
    <source>
        <dbReference type="SAM" id="Coils"/>
    </source>
</evidence>
<comment type="similarity">
    <text evidence="2">Belongs to the FlgN family.</text>
</comment>
<organism evidence="5 6">
    <name type="scientific">Rouxiella chamberiensis</name>
    <dbReference type="NCBI Taxonomy" id="1513468"/>
    <lineage>
        <taxon>Bacteria</taxon>
        <taxon>Pseudomonadati</taxon>
        <taxon>Pseudomonadota</taxon>
        <taxon>Gammaproteobacteria</taxon>
        <taxon>Enterobacterales</taxon>
        <taxon>Yersiniaceae</taxon>
        <taxon>Rouxiella</taxon>
    </lineage>
</organism>
<comment type="function">
    <text evidence="1">Required for the efficient initiation of filament assembly.</text>
</comment>
<keyword evidence="6" id="KW-1185">Reference proteome</keyword>
<dbReference type="Proteomes" id="UP001164712">
    <property type="component" value="Chromosome"/>
</dbReference>